<dbReference type="Proteomes" id="UP000199287">
    <property type="component" value="Unassembled WGS sequence"/>
</dbReference>
<feature type="domain" description="DUF4130" evidence="1">
    <location>
        <begin position="87"/>
        <end position="243"/>
    </location>
</feature>
<dbReference type="InterPro" id="IPR025404">
    <property type="entry name" value="DUF4130"/>
</dbReference>
<evidence type="ECO:0000313" key="2">
    <source>
        <dbReference type="EMBL" id="SFH68637.1"/>
    </source>
</evidence>
<accession>A0A1I3C245</accession>
<dbReference type="NCBIfam" id="TIGR03915">
    <property type="entry name" value="SAM_7_link_chp"/>
    <property type="match status" value="1"/>
</dbReference>
<name>A0A1I3C245_9FIRM</name>
<dbReference type="Pfam" id="PF13566">
    <property type="entry name" value="DUF4130"/>
    <property type="match status" value="1"/>
</dbReference>
<dbReference type="InterPro" id="IPR023875">
    <property type="entry name" value="DNA_repair_put"/>
</dbReference>
<dbReference type="RefSeq" id="WP_093370379.1">
    <property type="nucleotide sequence ID" value="NZ_FOQA01000002.1"/>
</dbReference>
<sequence length="246" mass="29246">MKTFLYENSFDGLLTTLYYALADGNPENRVVSKKQYQPDLFSQPVTIPTDFHISQKLYQGIPRRISGQTLRNIYHLYLSEILETGQWSYLYLRKGFQLGPAVNQHITDPEIHQVLKKCRQVLREYHRMTGMLRFQSLKNKVLYAPYHPDFHLTPLLAGHFSRRFASLPWIIHDVNREQAAFWDTQKWVLHPLSPKETLPLSGDEVHFQQLWKAYFQQISIKERLNPSLQQQFVPQKHRRYLTEFTE</sequence>
<gene>
    <name evidence="2" type="ORF">SAMN05192551_102164</name>
</gene>
<keyword evidence="3" id="KW-1185">Reference proteome</keyword>
<dbReference type="STRING" id="69895.SAMN05192551_102164"/>
<proteinExistence type="predicted"/>
<protein>
    <submittedName>
        <fullName evidence="2">Probable DNA metabolism protein</fullName>
    </submittedName>
</protein>
<dbReference type="OrthoDB" id="5290748at2"/>
<organism evidence="2 3">
    <name type="scientific">Tindallia magadiensis</name>
    <dbReference type="NCBI Taxonomy" id="69895"/>
    <lineage>
        <taxon>Bacteria</taxon>
        <taxon>Bacillati</taxon>
        <taxon>Bacillota</taxon>
        <taxon>Clostridia</taxon>
        <taxon>Peptostreptococcales</taxon>
        <taxon>Tindalliaceae</taxon>
        <taxon>Tindallia</taxon>
    </lineage>
</organism>
<reference evidence="3" key="1">
    <citation type="submission" date="2016-10" db="EMBL/GenBank/DDBJ databases">
        <authorList>
            <person name="Varghese N."/>
            <person name="Submissions S."/>
        </authorList>
    </citation>
    <scope>NUCLEOTIDE SEQUENCE [LARGE SCALE GENOMIC DNA]</scope>
    <source>
        <strain evidence="3">Z-7934</strain>
    </source>
</reference>
<evidence type="ECO:0000259" key="1">
    <source>
        <dbReference type="Pfam" id="PF13566"/>
    </source>
</evidence>
<dbReference type="AlphaFoldDB" id="A0A1I3C245"/>
<dbReference type="EMBL" id="FOQA01000002">
    <property type="protein sequence ID" value="SFH68637.1"/>
    <property type="molecule type" value="Genomic_DNA"/>
</dbReference>
<evidence type="ECO:0000313" key="3">
    <source>
        <dbReference type="Proteomes" id="UP000199287"/>
    </source>
</evidence>